<accession>A0A443JRG1</accession>
<reference evidence="3 4" key="1">
    <citation type="submission" date="2019-01" db="EMBL/GenBank/DDBJ databases">
        <title>Sinorhodobacter populi sp. nov. isolated from the symptomatic bark tissue of Populus euramericana canker.</title>
        <authorList>
            <person name="Xu G."/>
        </authorList>
    </citation>
    <scope>NUCLEOTIDE SEQUENCE [LARGE SCALE GENOMIC DNA]</scope>
    <source>
        <strain evidence="3 4">SK2B-1</strain>
    </source>
</reference>
<protein>
    <recommendedName>
        <fullName evidence="2">Antitoxin</fullName>
    </recommendedName>
</protein>
<dbReference type="NCBIfam" id="TIGR01552">
    <property type="entry name" value="phd_fam"/>
    <property type="match status" value="1"/>
</dbReference>
<comment type="caution">
    <text evidence="3">The sequence shown here is derived from an EMBL/GenBank/DDBJ whole genome shotgun (WGS) entry which is preliminary data.</text>
</comment>
<evidence type="ECO:0000256" key="2">
    <source>
        <dbReference type="RuleBase" id="RU362080"/>
    </source>
</evidence>
<evidence type="ECO:0000313" key="4">
    <source>
        <dbReference type="Proteomes" id="UP000284476"/>
    </source>
</evidence>
<name>A0A443JRG1_9RHOB</name>
<sequence length="81" mass="8818">MRSFPSSKLNCALGDVLDAASQEPVAITRHGAVRFVLMSIHGYESRFSKGERQTFATEDMPVAHLAKRESALPGLAEDGRT</sequence>
<dbReference type="InterPro" id="IPR036165">
    <property type="entry name" value="YefM-like_sf"/>
</dbReference>
<dbReference type="SUPFAM" id="SSF143120">
    <property type="entry name" value="YefM-like"/>
    <property type="match status" value="1"/>
</dbReference>
<evidence type="ECO:0000256" key="1">
    <source>
        <dbReference type="ARBA" id="ARBA00009981"/>
    </source>
</evidence>
<evidence type="ECO:0000313" key="3">
    <source>
        <dbReference type="EMBL" id="RWR23087.1"/>
    </source>
</evidence>
<comment type="similarity">
    <text evidence="1 2">Belongs to the phD/YefM antitoxin family.</text>
</comment>
<dbReference type="AlphaFoldDB" id="A0A443JRG1"/>
<organism evidence="3 4">
    <name type="scientific">Paenirhodobacter populi</name>
    <dbReference type="NCBI Taxonomy" id="2306993"/>
    <lineage>
        <taxon>Bacteria</taxon>
        <taxon>Pseudomonadati</taxon>
        <taxon>Pseudomonadota</taxon>
        <taxon>Alphaproteobacteria</taxon>
        <taxon>Rhodobacterales</taxon>
        <taxon>Rhodobacter group</taxon>
        <taxon>Paenirhodobacter</taxon>
    </lineage>
</organism>
<proteinExistence type="inferred from homology"/>
<dbReference type="Proteomes" id="UP000284476">
    <property type="component" value="Unassembled WGS sequence"/>
</dbReference>
<dbReference type="Pfam" id="PF02604">
    <property type="entry name" value="PhdYeFM_antitox"/>
    <property type="match status" value="1"/>
</dbReference>
<dbReference type="RefSeq" id="WP_128208071.1">
    <property type="nucleotide sequence ID" value="NZ_JBHRSO010000013.1"/>
</dbReference>
<dbReference type="EMBL" id="SAUZ01000004">
    <property type="protein sequence ID" value="RWR23087.1"/>
    <property type="molecule type" value="Genomic_DNA"/>
</dbReference>
<dbReference type="Gene3D" id="3.40.1620.10">
    <property type="entry name" value="YefM-like domain"/>
    <property type="match status" value="1"/>
</dbReference>
<gene>
    <name evidence="3" type="ORF">D2T30_05555</name>
</gene>
<comment type="function">
    <text evidence="2">Antitoxin component of a type II toxin-antitoxin (TA) system.</text>
</comment>
<reference evidence="3 4" key="2">
    <citation type="submission" date="2019-01" db="EMBL/GenBank/DDBJ databases">
        <authorList>
            <person name="Li Y."/>
        </authorList>
    </citation>
    <scope>NUCLEOTIDE SEQUENCE [LARGE SCALE GENOMIC DNA]</scope>
    <source>
        <strain evidence="3 4">SK2B-1</strain>
    </source>
</reference>
<dbReference type="InterPro" id="IPR006442">
    <property type="entry name" value="Antitoxin_Phd/YefM"/>
</dbReference>